<evidence type="ECO:0000259" key="1">
    <source>
        <dbReference type="Pfam" id="PF01551"/>
    </source>
</evidence>
<comment type="caution">
    <text evidence="2">The sequence shown here is derived from an EMBL/GenBank/DDBJ whole genome shotgun (WGS) entry which is preliminary data.</text>
</comment>
<dbReference type="InterPro" id="IPR011055">
    <property type="entry name" value="Dup_hybrid_motif"/>
</dbReference>
<dbReference type="STRING" id="1802694.A2918_03840"/>
<name>A0A1F8GCS8_9BACT</name>
<sequence length="288" mass="31870">MIWLLTEGASAQHDSFEVLNPKVGQGEVLVIKIAPQWMPPATSNPSISVFGNRYIPNKYGEVFVGIPLDAKLGIDIVTLVEYGRGVRLSWDYEEVEVVPNDFPVRIRGPFTPTPKWRRERQSISQAFNLGDYSERYFDGEFIKPLDEIIVDEERMIGEESSPFGQGHNGIDLTTMDPKTGKHKRPVKAINSGKVALIARNYSTEGNMVIIDHGSGIFSVYMHLSKFLVSKVGQTVKGGDVIAMSGDTGSAKRGGAHLHFSIKVRSKDGKSDVYIDPLGFIAMMNQLVK</sequence>
<dbReference type="PANTHER" id="PTHR21666:SF270">
    <property type="entry name" value="MUREIN HYDROLASE ACTIVATOR ENVC"/>
    <property type="match status" value="1"/>
</dbReference>
<evidence type="ECO:0000313" key="3">
    <source>
        <dbReference type="Proteomes" id="UP000178227"/>
    </source>
</evidence>
<dbReference type="AlphaFoldDB" id="A0A1F8GCS8"/>
<gene>
    <name evidence="2" type="ORF">A2918_03840</name>
</gene>
<dbReference type="Proteomes" id="UP000178227">
    <property type="component" value="Unassembled WGS sequence"/>
</dbReference>
<dbReference type="PANTHER" id="PTHR21666">
    <property type="entry name" value="PEPTIDASE-RELATED"/>
    <property type="match status" value="1"/>
</dbReference>
<dbReference type="SUPFAM" id="SSF51261">
    <property type="entry name" value="Duplicated hybrid motif"/>
    <property type="match status" value="1"/>
</dbReference>
<feature type="domain" description="M23ase beta-sheet core" evidence="1">
    <location>
        <begin position="166"/>
        <end position="265"/>
    </location>
</feature>
<organism evidence="2 3">
    <name type="scientific">Candidatus Yanofskybacteria bacterium RIFCSPLOWO2_01_FULL_42_49</name>
    <dbReference type="NCBI Taxonomy" id="1802694"/>
    <lineage>
        <taxon>Bacteria</taxon>
        <taxon>Candidatus Yanofskyibacteriota</taxon>
    </lineage>
</organism>
<proteinExistence type="predicted"/>
<dbReference type="GO" id="GO:0004222">
    <property type="term" value="F:metalloendopeptidase activity"/>
    <property type="evidence" value="ECO:0007669"/>
    <property type="project" value="TreeGrafter"/>
</dbReference>
<accession>A0A1F8GCS8</accession>
<dbReference type="Gene3D" id="2.70.70.10">
    <property type="entry name" value="Glucose Permease (Domain IIA)"/>
    <property type="match status" value="1"/>
</dbReference>
<dbReference type="InterPro" id="IPR050570">
    <property type="entry name" value="Cell_wall_metabolism_enzyme"/>
</dbReference>
<evidence type="ECO:0000313" key="2">
    <source>
        <dbReference type="EMBL" id="OGN23143.1"/>
    </source>
</evidence>
<dbReference type="Pfam" id="PF01551">
    <property type="entry name" value="Peptidase_M23"/>
    <property type="match status" value="1"/>
</dbReference>
<dbReference type="EMBL" id="MGKI01000004">
    <property type="protein sequence ID" value="OGN23143.1"/>
    <property type="molecule type" value="Genomic_DNA"/>
</dbReference>
<dbReference type="CDD" id="cd12797">
    <property type="entry name" value="M23_peptidase"/>
    <property type="match status" value="1"/>
</dbReference>
<protein>
    <recommendedName>
        <fullName evidence="1">M23ase beta-sheet core domain-containing protein</fullName>
    </recommendedName>
</protein>
<reference evidence="2 3" key="1">
    <citation type="journal article" date="2016" name="Nat. Commun.">
        <title>Thousands of microbial genomes shed light on interconnected biogeochemical processes in an aquifer system.</title>
        <authorList>
            <person name="Anantharaman K."/>
            <person name="Brown C.T."/>
            <person name="Hug L.A."/>
            <person name="Sharon I."/>
            <person name="Castelle C.J."/>
            <person name="Probst A.J."/>
            <person name="Thomas B.C."/>
            <person name="Singh A."/>
            <person name="Wilkins M.J."/>
            <person name="Karaoz U."/>
            <person name="Brodie E.L."/>
            <person name="Williams K.H."/>
            <person name="Hubbard S.S."/>
            <person name="Banfield J.F."/>
        </authorList>
    </citation>
    <scope>NUCLEOTIDE SEQUENCE [LARGE SCALE GENOMIC DNA]</scope>
</reference>
<dbReference type="InterPro" id="IPR016047">
    <property type="entry name" value="M23ase_b-sheet_dom"/>
</dbReference>